<gene>
    <name evidence="7" type="ORF">LRS37_02420</name>
</gene>
<comment type="subcellular location">
    <subcellularLocation>
        <location evidence="1">Cell membrane</location>
        <topology evidence="1">Lipid-anchor</topology>
    </subcellularLocation>
</comment>
<protein>
    <submittedName>
        <fullName evidence="7">Peptide ABC transporter substrate-binding protein</fullName>
    </submittedName>
</protein>
<dbReference type="EMBL" id="JAJODE010000004">
    <property type="protein sequence ID" value="MCD4837750.1"/>
    <property type="molecule type" value="Genomic_DNA"/>
</dbReference>
<dbReference type="CDD" id="cd08504">
    <property type="entry name" value="PBP2_OppA"/>
    <property type="match status" value="1"/>
</dbReference>
<dbReference type="Pfam" id="PF00496">
    <property type="entry name" value="SBP_bac_5"/>
    <property type="match status" value="1"/>
</dbReference>
<evidence type="ECO:0000313" key="8">
    <source>
        <dbReference type="Proteomes" id="UP001162836"/>
    </source>
</evidence>
<dbReference type="PROSITE" id="PS01040">
    <property type="entry name" value="SBP_BACTERIAL_5"/>
    <property type="match status" value="1"/>
</dbReference>
<evidence type="ECO:0000256" key="4">
    <source>
        <dbReference type="ARBA" id="ARBA00022729"/>
    </source>
</evidence>
<feature type="chain" id="PRO_5047488901" evidence="5">
    <location>
        <begin position="22"/>
        <end position="558"/>
    </location>
</feature>
<dbReference type="InterPro" id="IPR030678">
    <property type="entry name" value="Peptide/Ni-bd"/>
</dbReference>
<dbReference type="PANTHER" id="PTHR30290">
    <property type="entry name" value="PERIPLASMIC BINDING COMPONENT OF ABC TRANSPORTER"/>
    <property type="match status" value="1"/>
</dbReference>
<comment type="caution">
    <text evidence="7">The sequence shown here is derived from an EMBL/GenBank/DDBJ whole genome shotgun (WGS) entry which is preliminary data.</text>
</comment>
<dbReference type="InterPro" id="IPR000914">
    <property type="entry name" value="SBP_5_dom"/>
</dbReference>
<proteinExistence type="inferred from homology"/>
<sequence length="558" mass="62587">MKKSKLSLLLVLSLVLSMFLAACGGNKQEGTEKKEGSEETKEKLAAEQVLNVLESSEIPAMDSVLAEDAIGFTMIAATMEGLYRLDPEQKVIPGVADGMPEYNEDKTVLTIKLKKDVKWADGSPVTAHDFVYAWQRAINPDTASPYGPYFMEGKIKNASAIVKGEAKVEDLGIKALDDHTLEITLERPIPYIESYLTFPLFYPQNQKFVEAQGGNYAKTAANLLSNGPFKMTKWDGPTATEWVLEKNENYWNAKEVTLTKINFNVSKDPQASANAFTAGEADITPKLAQAAILSQYEGDPALLRYQEPSIFWIKMNQKNPALKNENIRRAIALSVDKQALVDDVLANGSIPANFVVPKGFTFFENKDFREDAGEYLKPNKEEAKKLWEKGLQELGVKEITLTYVGQDTETAKLTDAFVKDQLEKNLPGLKLNIEAVPFKIRIDRENNKDYDLLFGGWGPDYADPMTFMDLWLTGGSHNNMEYSNPEFDKMIKSANEDTDLAKRWKTLQDAEKLLLEEDVALAPMYQRSVNLLINPKVKGFAHHAFGPDYSYQWIKITE</sequence>
<comment type="similarity">
    <text evidence="2">Belongs to the bacterial solute-binding protein 5 family.</text>
</comment>
<reference evidence="7 8" key="1">
    <citation type="journal article" date="2023" name="Antonie Van Leeuwenhoek">
        <title>Unveiling the genomic potential of a novel thermostable glycoside hydrolases producing Neobacillus sedimentimangrovi UE25.</title>
        <authorList>
            <person name="Ejaz U."/>
            <person name="Saleem F."/>
            <person name="Rashid R."/>
            <person name="Hasan K.A."/>
            <person name="Syed M.N."/>
            <person name="Sohail M."/>
        </authorList>
    </citation>
    <scope>NUCLEOTIDE SEQUENCE [LARGE SCALE GENOMIC DNA]</scope>
    <source>
        <strain evidence="7 8">UE25</strain>
    </source>
</reference>
<dbReference type="PIRSF" id="PIRSF002741">
    <property type="entry name" value="MppA"/>
    <property type="match status" value="1"/>
</dbReference>
<evidence type="ECO:0000256" key="3">
    <source>
        <dbReference type="ARBA" id="ARBA00022448"/>
    </source>
</evidence>
<keyword evidence="4 5" id="KW-0732">Signal</keyword>
<evidence type="ECO:0000256" key="1">
    <source>
        <dbReference type="ARBA" id="ARBA00004193"/>
    </source>
</evidence>
<evidence type="ECO:0000256" key="2">
    <source>
        <dbReference type="ARBA" id="ARBA00005695"/>
    </source>
</evidence>
<dbReference type="Proteomes" id="UP001162836">
    <property type="component" value="Unassembled WGS sequence"/>
</dbReference>
<dbReference type="RefSeq" id="WP_231314130.1">
    <property type="nucleotide sequence ID" value="NZ_JAJODE010000004.1"/>
</dbReference>
<accession>A0ABS8QEV8</accession>
<feature type="signal peptide" evidence="5">
    <location>
        <begin position="1"/>
        <end position="21"/>
    </location>
</feature>
<evidence type="ECO:0000259" key="6">
    <source>
        <dbReference type="Pfam" id="PF00496"/>
    </source>
</evidence>
<keyword evidence="3" id="KW-0813">Transport</keyword>
<evidence type="ECO:0000313" key="7">
    <source>
        <dbReference type="EMBL" id="MCD4837750.1"/>
    </source>
</evidence>
<keyword evidence="8" id="KW-1185">Reference proteome</keyword>
<dbReference type="InterPro" id="IPR023765">
    <property type="entry name" value="SBP_5_CS"/>
</dbReference>
<dbReference type="Gene3D" id="3.40.190.10">
    <property type="entry name" value="Periplasmic binding protein-like II"/>
    <property type="match status" value="1"/>
</dbReference>
<dbReference type="SUPFAM" id="SSF53850">
    <property type="entry name" value="Periplasmic binding protein-like II"/>
    <property type="match status" value="1"/>
</dbReference>
<dbReference type="PANTHER" id="PTHR30290:SF10">
    <property type="entry name" value="PERIPLASMIC OLIGOPEPTIDE-BINDING PROTEIN-RELATED"/>
    <property type="match status" value="1"/>
</dbReference>
<dbReference type="Gene3D" id="3.90.76.10">
    <property type="entry name" value="Dipeptide-binding Protein, Domain 1"/>
    <property type="match status" value="1"/>
</dbReference>
<name>A0ABS8QEV8_9BACI</name>
<dbReference type="Gene3D" id="3.10.105.10">
    <property type="entry name" value="Dipeptide-binding Protein, Domain 3"/>
    <property type="match status" value="1"/>
</dbReference>
<feature type="domain" description="Solute-binding protein family 5" evidence="6">
    <location>
        <begin position="90"/>
        <end position="476"/>
    </location>
</feature>
<dbReference type="PROSITE" id="PS51257">
    <property type="entry name" value="PROKAR_LIPOPROTEIN"/>
    <property type="match status" value="1"/>
</dbReference>
<evidence type="ECO:0000256" key="5">
    <source>
        <dbReference type="SAM" id="SignalP"/>
    </source>
</evidence>
<organism evidence="7 8">
    <name type="scientific">Neobacillus sedimentimangrovi</name>
    <dbReference type="NCBI Taxonomy" id="2699460"/>
    <lineage>
        <taxon>Bacteria</taxon>
        <taxon>Bacillati</taxon>
        <taxon>Bacillota</taxon>
        <taxon>Bacilli</taxon>
        <taxon>Bacillales</taxon>
        <taxon>Bacillaceae</taxon>
        <taxon>Neobacillus</taxon>
    </lineage>
</organism>
<dbReference type="InterPro" id="IPR039424">
    <property type="entry name" value="SBP_5"/>
</dbReference>